<dbReference type="EMBL" id="JAPUFD010000018">
    <property type="protein sequence ID" value="MDI1492397.1"/>
    <property type="molecule type" value="Genomic_DNA"/>
</dbReference>
<keyword evidence="2" id="KW-0597">Phosphoprotein</keyword>
<dbReference type="Gene3D" id="1.10.1200.10">
    <property type="entry name" value="ACP-like"/>
    <property type="match status" value="1"/>
</dbReference>
<name>A0AA43QUB3_9LECA</name>
<dbReference type="InterPro" id="IPR001242">
    <property type="entry name" value="Condensation_dom"/>
</dbReference>
<dbReference type="SUPFAM" id="SSF56801">
    <property type="entry name" value="Acetyl-CoA synthetase-like"/>
    <property type="match status" value="1"/>
</dbReference>
<dbReference type="Gene3D" id="3.40.50.12780">
    <property type="entry name" value="N-terminal domain of ligase-like"/>
    <property type="match status" value="1"/>
</dbReference>
<dbReference type="InterPro" id="IPR025110">
    <property type="entry name" value="AMP-bd_C"/>
</dbReference>
<dbReference type="SUPFAM" id="SSF52777">
    <property type="entry name" value="CoA-dependent acyltransferases"/>
    <property type="match status" value="4"/>
</dbReference>
<evidence type="ECO:0000256" key="3">
    <source>
        <dbReference type="ARBA" id="ARBA00022598"/>
    </source>
</evidence>
<dbReference type="PROSITE" id="PS50075">
    <property type="entry name" value="CARRIER"/>
    <property type="match status" value="1"/>
</dbReference>
<dbReference type="GO" id="GO:0044550">
    <property type="term" value="P:secondary metabolite biosynthetic process"/>
    <property type="evidence" value="ECO:0007669"/>
    <property type="project" value="TreeGrafter"/>
</dbReference>
<dbReference type="InterPro" id="IPR009081">
    <property type="entry name" value="PP-bd_ACP"/>
</dbReference>
<dbReference type="InterPro" id="IPR023213">
    <property type="entry name" value="CAT-like_dom_sf"/>
</dbReference>
<dbReference type="InterPro" id="IPR000873">
    <property type="entry name" value="AMP-dep_synth/lig_dom"/>
</dbReference>
<dbReference type="Pfam" id="PF00501">
    <property type="entry name" value="AMP-binding"/>
    <property type="match status" value="1"/>
</dbReference>
<protein>
    <submittedName>
        <fullName evidence="6">Non-ribosomal peptide synthetase</fullName>
    </submittedName>
</protein>
<dbReference type="FunFam" id="3.40.50.12780:FF:000012">
    <property type="entry name" value="Non-ribosomal peptide synthetase"/>
    <property type="match status" value="1"/>
</dbReference>
<keyword evidence="7" id="KW-1185">Reference proteome</keyword>
<dbReference type="GO" id="GO:0043041">
    <property type="term" value="P:amino acid activation for nonribosomal peptide biosynthetic process"/>
    <property type="evidence" value="ECO:0007669"/>
    <property type="project" value="TreeGrafter"/>
</dbReference>
<dbReference type="CDD" id="cd05918">
    <property type="entry name" value="A_NRPS_SidN3_like"/>
    <property type="match status" value="1"/>
</dbReference>
<dbReference type="Proteomes" id="UP001161017">
    <property type="component" value="Unassembled WGS sequence"/>
</dbReference>
<dbReference type="Pfam" id="PF00550">
    <property type="entry name" value="PP-binding"/>
    <property type="match status" value="1"/>
</dbReference>
<gene>
    <name evidence="6" type="primary">NRPS_5</name>
    <name evidence="6" type="ORF">OHK93_003611</name>
</gene>
<sequence length="1473" mass="164650">MSSISAGILSRSVALTQAYKNALAGFKVSDIPWREAGSDAETFSHDPQRLALVTDEDVRAQLASDHNVLDAYPLTQLQGSLVSSTLQGNLDYLYQRTYDIRHLDLQKLKLAFEDRQQSVEFGKPFARFAVINQQLLVVSMHHSLFDFWSHRFLYEDAARLYLGAEPIVRQPFRKYVQYLQNMSTETAEAFWKSYLEQAQSSKILYSPDEAVHTGRRYLAIDLKASARDLGVTSGSLVYTAWAIILARHTGLAEAVFATAIAGREIPVHDVATLDGPTLTIVPQRVILEPKVTLSQAVRMVHESFWDVLKHSQLGMRPALTAASKQTSQLFDTLVNILVKDESTDRYSEQIFQQYGPKPSWQTEWGTLDVEEEGEGLQLRFAAPMPQRRINFILEEMTGVLTKIVKDASELVESVDPVGPAEREWLSSADYDISLKPSLLHERFEMMAQRYPSNVALQWQTEKTLTYHQLDMMSNQMAAFLAKNNIDHGVLVPLLLSKSPNLIIAILAVLKLGAAYVPLSPENPLERNAFILQETKATIFLSEVEHQSKAAELKSRVLMLDDIDLSPFSPRKPSYNVTHGELAYVIYTSGSTGRPKGVMIEHQSAAAAIDSIIHLEDLGNDHLKMLQFSNYVFDVSVYDVFVALGRGDTLCLAPQERLLSDLAGVIREMEISHCFLTPTVARLLDPEAVPSLKSLTVGGEAMTPDIIEKWSKGHSLKNGYGPTETSIFATMKTIDPDTSAKSIGKPLPTVKAFIIDPNGQRLVPWGAVGEICCSGPQLAQGYLGRQEQTADAFIEHGAESASRIYRTGDLGRWLPDGDIEYLGRKDDQIKINGYRVELGEIEQAIVRADCVKDATVIVADVNGREQLLAYVVLTERLEQESLALANIADKAAEIRHVLQRVAHYMMPKYVIPQNEMLKMPSGKTNRKELEAMARAMSTEQLSRYSLDASSASSKFIPPETEAQRVLQQAWASVLHIDAKSFGIEADFLGLGGDSIHAINLASQLRSQDYNISVGDVLTSTRLKDMAACVSKEDSKEADGGTTTMEPPPKAFGALKAHGVKDEDFEYLYVCPPGQIEFLAQGAKTEQQWAVMTVRELAESTNVERWISIAKKLAETNEILRTTFVECDGGWFGAVLKSAKPVVKLIDISNQQERKDHLERVWQSRFRSGEPYLMYSIMHWPNGKRELIVKMDHGLYDGTLLRIFDAHFKAYQSNEDPISTLFRDFTTHMATSNKPRSLKYWTEDARKPTSFQYPRTVNPSITATLISTNTLDLTSLNQTPSIIFQAAYQIFLARRSRSTDVTFDYLYTGRNVDLPSPQSINGNCANFLPLRAQLDPASSLKDYLAETNTSFWRATEHSNVGLQDIYRAAGLSRDECTNTALFLFQPFDPPAKQGDEMRWVVMAKSEVRMPQPYALVFEVVRMETGWKFKIGYDERAFDKEGAKGVGEELEQVVECLLETDKVQNGGLGKLIGLQT</sequence>
<reference evidence="6" key="1">
    <citation type="journal article" date="2023" name="Genome Biol. Evol.">
        <title>First Whole Genome Sequence and Flow Cytometry Genome Size Data for the Lichen-Forming Fungus Ramalina farinacea (Ascomycota).</title>
        <authorList>
            <person name="Llewellyn T."/>
            <person name="Mian S."/>
            <person name="Hill R."/>
            <person name="Leitch I.J."/>
            <person name="Gaya E."/>
        </authorList>
    </citation>
    <scope>NUCLEOTIDE SEQUENCE</scope>
    <source>
        <strain evidence="6">LIQ254RAFAR</strain>
    </source>
</reference>
<dbReference type="Pfam" id="PF00668">
    <property type="entry name" value="Condensation"/>
    <property type="match status" value="2"/>
</dbReference>
<dbReference type="NCBIfam" id="TIGR01733">
    <property type="entry name" value="AA-adenyl-dom"/>
    <property type="match status" value="1"/>
</dbReference>
<dbReference type="Gene3D" id="3.30.559.10">
    <property type="entry name" value="Chloramphenicol acetyltransferase-like domain"/>
    <property type="match status" value="2"/>
</dbReference>
<dbReference type="Gene3D" id="3.30.559.30">
    <property type="entry name" value="Nonribosomal peptide synthetase, condensation domain"/>
    <property type="match status" value="2"/>
</dbReference>
<evidence type="ECO:0000256" key="2">
    <source>
        <dbReference type="ARBA" id="ARBA00022553"/>
    </source>
</evidence>
<dbReference type="Gene3D" id="3.30.300.30">
    <property type="match status" value="1"/>
</dbReference>
<dbReference type="PROSITE" id="PS00455">
    <property type="entry name" value="AMP_BINDING"/>
    <property type="match status" value="1"/>
</dbReference>
<keyword evidence="1" id="KW-0596">Phosphopantetheine</keyword>
<dbReference type="PANTHER" id="PTHR45527:SF1">
    <property type="entry name" value="FATTY ACID SYNTHASE"/>
    <property type="match status" value="1"/>
</dbReference>
<evidence type="ECO:0000256" key="4">
    <source>
        <dbReference type="ARBA" id="ARBA00029454"/>
    </source>
</evidence>
<dbReference type="PROSITE" id="PS00012">
    <property type="entry name" value="PHOSPHOPANTETHEINE"/>
    <property type="match status" value="1"/>
</dbReference>
<keyword evidence="3" id="KW-0436">Ligase</keyword>
<dbReference type="InterPro" id="IPR020845">
    <property type="entry name" value="AMP-binding_CS"/>
</dbReference>
<comment type="similarity">
    <text evidence="4">Belongs to the NRP synthetase family.</text>
</comment>
<dbReference type="InterPro" id="IPR010071">
    <property type="entry name" value="AA_adenyl_dom"/>
</dbReference>
<proteinExistence type="inferred from homology"/>
<dbReference type="GO" id="GO:0005737">
    <property type="term" value="C:cytoplasm"/>
    <property type="evidence" value="ECO:0007669"/>
    <property type="project" value="TreeGrafter"/>
</dbReference>
<comment type="caution">
    <text evidence="6">The sequence shown here is derived from an EMBL/GenBank/DDBJ whole genome shotgun (WGS) entry which is preliminary data.</text>
</comment>
<dbReference type="InterPro" id="IPR042099">
    <property type="entry name" value="ANL_N_sf"/>
</dbReference>
<dbReference type="InterPro" id="IPR036736">
    <property type="entry name" value="ACP-like_sf"/>
</dbReference>
<evidence type="ECO:0000313" key="6">
    <source>
        <dbReference type="EMBL" id="MDI1492397.1"/>
    </source>
</evidence>
<dbReference type="InterPro" id="IPR006162">
    <property type="entry name" value="Ppantetheine_attach_site"/>
</dbReference>
<feature type="domain" description="Carrier" evidence="5">
    <location>
        <begin position="956"/>
        <end position="1032"/>
    </location>
</feature>
<dbReference type="InterPro" id="IPR045851">
    <property type="entry name" value="AMP-bd_C_sf"/>
</dbReference>
<dbReference type="GO" id="GO:0016874">
    <property type="term" value="F:ligase activity"/>
    <property type="evidence" value="ECO:0007669"/>
    <property type="project" value="UniProtKB-KW"/>
</dbReference>
<evidence type="ECO:0000313" key="7">
    <source>
        <dbReference type="Proteomes" id="UP001161017"/>
    </source>
</evidence>
<organism evidence="6 7">
    <name type="scientific">Ramalina farinacea</name>
    <dbReference type="NCBI Taxonomy" id="258253"/>
    <lineage>
        <taxon>Eukaryota</taxon>
        <taxon>Fungi</taxon>
        <taxon>Dikarya</taxon>
        <taxon>Ascomycota</taxon>
        <taxon>Pezizomycotina</taxon>
        <taxon>Lecanoromycetes</taxon>
        <taxon>OSLEUM clade</taxon>
        <taxon>Lecanoromycetidae</taxon>
        <taxon>Lecanorales</taxon>
        <taxon>Lecanorineae</taxon>
        <taxon>Ramalinaceae</taxon>
        <taxon>Ramalina</taxon>
    </lineage>
</organism>
<evidence type="ECO:0000259" key="5">
    <source>
        <dbReference type="PROSITE" id="PS50075"/>
    </source>
</evidence>
<evidence type="ECO:0000256" key="1">
    <source>
        <dbReference type="ARBA" id="ARBA00022450"/>
    </source>
</evidence>
<dbReference type="PANTHER" id="PTHR45527">
    <property type="entry name" value="NONRIBOSOMAL PEPTIDE SYNTHETASE"/>
    <property type="match status" value="1"/>
</dbReference>
<dbReference type="Pfam" id="PF13193">
    <property type="entry name" value="AMP-binding_C"/>
    <property type="match status" value="1"/>
</dbReference>
<dbReference type="SUPFAM" id="SSF47336">
    <property type="entry name" value="ACP-like"/>
    <property type="match status" value="1"/>
</dbReference>
<dbReference type="FunFam" id="3.40.50.980:FF:000001">
    <property type="entry name" value="Non-ribosomal peptide synthetase"/>
    <property type="match status" value="1"/>
</dbReference>
<dbReference type="GO" id="GO:0031177">
    <property type="term" value="F:phosphopantetheine binding"/>
    <property type="evidence" value="ECO:0007669"/>
    <property type="project" value="TreeGrafter"/>
</dbReference>
<accession>A0AA43QUB3</accession>